<evidence type="ECO:0000259" key="7">
    <source>
        <dbReference type="PROSITE" id="PS50026"/>
    </source>
</evidence>
<evidence type="ECO:0000313" key="9">
    <source>
        <dbReference type="EMBL" id="KAF5842612.1"/>
    </source>
</evidence>
<keyword evidence="4" id="KW-0245">EGF-like domain</keyword>
<dbReference type="InterPro" id="IPR016186">
    <property type="entry name" value="C-type_lectin-like/link_sf"/>
</dbReference>
<dbReference type="SMART" id="SM00423">
    <property type="entry name" value="PSI"/>
    <property type="match status" value="3"/>
</dbReference>
<dbReference type="Proteomes" id="UP000815325">
    <property type="component" value="Unassembled WGS sequence"/>
</dbReference>
<dbReference type="InterPro" id="IPR016187">
    <property type="entry name" value="CTDL_fold"/>
</dbReference>
<dbReference type="PRINTS" id="PR01217">
    <property type="entry name" value="PRICHEXTENSN"/>
</dbReference>
<feature type="compositionally biased region" description="Low complexity" evidence="5">
    <location>
        <begin position="1884"/>
        <end position="1906"/>
    </location>
</feature>
<feature type="non-terminal residue" evidence="9">
    <location>
        <position position="1913"/>
    </location>
</feature>
<dbReference type="PROSITE" id="PS50092">
    <property type="entry name" value="TSP1"/>
    <property type="match status" value="2"/>
</dbReference>
<dbReference type="InterPro" id="IPR036383">
    <property type="entry name" value="TSP1_rpt_sf"/>
</dbReference>
<dbReference type="PANTHER" id="PTHR13037:SF24">
    <property type="entry name" value="POLYCOMB PROTEIN PCL-RELATED"/>
    <property type="match status" value="1"/>
</dbReference>
<dbReference type="Pfam" id="PF19030">
    <property type="entry name" value="TSP1_ADAMTS"/>
    <property type="match status" value="2"/>
</dbReference>
<organism evidence="9 10">
    <name type="scientific">Dunaliella salina</name>
    <name type="common">Green alga</name>
    <name type="synonym">Protococcus salinus</name>
    <dbReference type="NCBI Taxonomy" id="3046"/>
    <lineage>
        <taxon>Eukaryota</taxon>
        <taxon>Viridiplantae</taxon>
        <taxon>Chlorophyta</taxon>
        <taxon>core chlorophytes</taxon>
        <taxon>Chlorophyceae</taxon>
        <taxon>CS clade</taxon>
        <taxon>Chlamydomonadales</taxon>
        <taxon>Dunaliellaceae</taxon>
        <taxon>Dunaliella</taxon>
    </lineage>
</organism>
<comment type="caution">
    <text evidence="4">Lacks conserved residue(s) required for the propagation of feature annotation.</text>
</comment>
<reference evidence="9" key="1">
    <citation type="submission" date="2017-08" db="EMBL/GenBank/DDBJ databases">
        <authorList>
            <person name="Polle J.E."/>
            <person name="Barry K."/>
            <person name="Cushman J."/>
            <person name="Schmutz J."/>
            <person name="Tran D."/>
            <person name="Hathwaick L.T."/>
            <person name="Yim W.C."/>
            <person name="Jenkins J."/>
            <person name="Mckie-Krisberg Z.M."/>
            <person name="Prochnik S."/>
            <person name="Lindquist E."/>
            <person name="Dockter R.B."/>
            <person name="Adam C."/>
            <person name="Molina H."/>
            <person name="Bunkerborg J."/>
            <person name="Jin E."/>
            <person name="Buchheim M."/>
            <person name="Magnuson J."/>
        </authorList>
    </citation>
    <scope>NUCLEOTIDE SEQUENCE</scope>
    <source>
        <strain evidence="9">CCAP 19/18</strain>
    </source>
</reference>
<evidence type="ECO:0000256" key="4">
    <source>
        <dbReference type="PROSITE-ProRule" id="PRU00076"/>
    </source>
</evidence>
<keyword evidence="1" id="KW-0945">Host-virus interaction</keyword>
<dbReference type="PROSITE" id="PS01186">
    <property type="entry name" value="EGF_2"/>
    <property type="match status" value="2"/>
</dbReference>
<dbReference type="SUPFAM" id="SSF56436">
    <property type="entry name" value="C-type lectin-like"/>
    <property type="match status" value="1"/>
</dbReference>
<comment type="caution">
    <text evidence="9">The sequence shown here is derived from an EMBL/GenBank/DDBJ whole genome shotgun (WGS) entry which is preliminary data.</text>
</comment>
<feature type="compositionally biased region" description="Pro residues" evidence="5">
    <location>
        <begin position="1668"/>
        <end position="1694"/>
    </location>
</feature>
<dbReference type="PANTHER" id="PTHR13037">
    <property type="entry name" value="FORMIN"/>
    <property type="match status" value="1"/>
</dbReference>
<dbReference type="SMART" id="SM00181">
    <property type="entry name" value="EGF"/>
    <property type="match status" value="2"/>
</dbReference>
<feature type="domain" description="C-type lectin" evidence="8">
    <location>
        <begin position="1531"/>
        <end position="1654"/>
    </location>
</feature>
<feature type="region of interest" description="Disordered" evidence="5">
    <location>
        <begin position="1667"/>
        <end position="1695"/>
    </location>
</feature>
<dbReference type="EMBL" id="MU069458">
    <property type="protein sequence ID" value="KAF5842613.1"/>
    <property type="molecule type" value="Genomic_DNA"/>
</dbReference>
<dbReference type="CDD" id="cd00037">
    <property type="entry name" value="CLECT"/>
    <property type="match status" value="1"/>
</dbReference>
<dbReference type="InterPro" id="IPR016201">
    <property type="entry name" value="PSI"/>
</dbReference>
<dbReference type="SUPFAM" id="SSF82895">
    <property type="entry name" value="TSP-1 type 1 repeat"/>
    <property type="match status" value="2"/>
</dbReference>
<feature type="domain" description="EGF-like" evidence="7">
    <location>
        <begin position="1298"/>
        <end position="1332"/>
    </location>
</feature>
<sequence>MLAIPRGLALWLVLSLSAFVRCGASAATADASLHHPARPRGRMMHEGQYMHPEDFGYSHLRFDVHYADNLFLLGLEPSILAVDCTLPGHLHLSVSDTQEVLSWEPGTLLVGDKSHGCVADGKEQPLYRFVESVEELSVEDSQQEQDYFPKWQSPQITEYKTIRVKTTEASLVNCFQFADIYYRRLPIGHNQHPIYPNSTSSADPKDRAVLEQRRQLLGTWGVDYNPTLEIMSINSDGNGGAENPELPILSDGSNQIICKDCFASLSVGFTFALRIDYWFIGVGLDYFEVSVDGEFVWSAGADVAVADAFNGGGSNTLAEEYMGKYTIYVFFIPIKIDFSTRMGVSVDVDASTGGSLSAGMSYTRGVKWGVMYRPSSGFRRINENYENYEYKPMTITFPGGAIVEIEFHPELLIEFWKLIPVTVGPRATLRMDIGPGVQSCTDFGYEFSYEISFVVGVGRIIITLPEVCLPWWLGGFCVGGWNYEFASSWLPWEYDFVLIPMTVFDGDGASGCLTSLGSLTATSLDAIEEDSIRVKWRTGEWSQCSTICGGGTIQRVVTCVDKGDSSVELDDMACSGLNTPKPSSEETCHDFPCTDEFPYVDESNLQYREDVCVYDTVPIHEGYRERCRGYCYYTLSWAEKNFYNANGVQSRCTFEMYYNTKCDEECNTDRCNRDNGSCDAEDADITACKDQMDCASCLSLEDTNCGWCASSNTCHAGTISGPKIDGSCEVESWKADTCVEKEADLEVEIIAEGLSFDAGQEIEITWSGGDPDGEVTLSLSESGTNGTKYGFGLPSEGIPTVPRSYIWQIPCSLKVDSSYAITIQSSTLLDNVAASPIFNISERGTTAGVEDSCPTWWTSSWTDCSRECGTDGVQSRRVVCLENAGSVDEQEVSDDRCTVAKPRTSRSCNVQECVDQDISIKEPKPLAFFSYASETVIKWQGGQLYGYVMIESKQVSSGITGTVNDTFSGWEQDALGIPSILNNTGSFEWSIPAGIESGKYSLRITSCANLTDPVLCSDSSNKFTMRKPFSIQALRRYSLITTPWDPNPQASLGSFTHFNGAILGTKGSGDFELHADAEKTAGVNAWAIEAVDVGSISGLRISPSGGNLTMGSIAVWNGRFTKVGLSKTLEEGEVVTRSTCEQKVTCGECTHTEGCAFCAATAKCMPSADLYSQGPAMGWCPSASWTTEYEQCGDSCHTVNTCSACLSTIGCGWCAETCTCMSRFAAGDYFDVTSKDTTSVSGCSSGWLGMFPVGQQCGAAKGDHCSANPITAKASAQVVFNEDQVVVKVSANESTPCQLCSSLDCGAHGSCKAVGPNIHCVCADGYSGEHCEVPPEICYGVDCSNAGVCVTVHGANGPYGQCACLPGYSGSACQYESSGRRRTLSSSYTSSPPPPLWGKPSDCTAECDQSGLCTLGNDDMCDTWSDSCPNDGEEGAVAWEEMSSSIERSCSWTSCSYGGCPYGEEEQYSESCGWLSPNREYCCEFSKRVTCCPKLACSKDAAPLSSPPPPAIIFDEGLVDIAVTKNGNVGYYFVSTPASYSKAQGFCEDHLNGELLTVESEAELVSSGVAVAREFFRRNSETSSLQYWMGYTYKQGSWLPQSGDVAYIREKLNEAAGAYKVFYTGDCAFHDIMRGEDGIMSYGSCSAERSFVCKSANVQSASIVPFSPLTPPPPPSPSPPISPPHPFPPLPAAPPAQQRSSCYIWRMLSAPPGANPVFMDAHTVDTEIQGITQPGTYTLSLTVADSKGNQDSTIISTFIDFLSPPPSTPNPPAHLSPSPSPLPSPPPLFLSPSPPSPQPLIFSPPPSPVVPNISSPNAFPQPSPAPPSPFSLPNVSDPQPSQLSPPAPRPPSPASPSPAPSYLTSPSPSPPPSKSTSPSPSPSPSNLTSTSPSPSPSNLTSNFTSPSPSPSPS</sequence>
<reference evidence="9" key="2">
    <citation type="submission" date="2020-06" db="EMBL/GenBank/DDBJ databases">
        <authorList>
            <consortium name="DOE Joint Genome Institute"/>
            <person name="Calhoun S."/>
            <person name="Polle J.E."/>
            <person name="Mckie-Krisberg Z."/>
            <person name="Prochnik S."/>
            <person name="Neofotis P."/>
            <person name="Yim W.C."/>
            <person name="Hathwaik L.T."/>
            <person name="Jenkins J."/>
            <person name="Molina H."/>
            <person name="Bunkenborg J."/>
            <person name="Grigoriev I.V."/>
            <person name="Barry K."/>
            <person name="Schmutz J."/>
            <person name="Jin E."/>
            <person name="Cushman J.C."/>
            <person name="Magnuson J.K."/>
        </authorList>
    </citation>
    <scope>NUCLEOTIDE SEQUENCE</scope>
    <source>
        <strain evidence="9">CCAP 19/18</strain>
    </source>
</reference>
<dbReference type="PROSITE" id="PS00022">
    <property type="entry name" value="EGF_1"/>
    <property type="match status" value="2"/>
</dbReference>
<gene>
    <name evidence="9" type="ORF">DUNSADRAFT_6082</name>
</gene>
<feature type="compositionally biased region" description="Low complexity" evidence="5">
    <location>
        <begin position="1831"/>
        <end position="1842"/>
    </location>
</feature>
<feature type="compositionally biased region" description="Pro residues" evidence="5">
    <location>
        <begin position="1843"/>
        <end position="1859"/>
    </location>
</feature>
<dbReference type="EMBL" id="MU069458">
    <property type="protein sequence ID" value="KAF5842612.1"/>
    <property type="molecule type" value="Genomic_DNA"/>
</dbReference>
<feature type="compositionally biased region" description="Pro residues" evidence="5">
    <location>
        <begin position="1867"/>
        <end position="1883"/>
    </location>
</feature>
<feature type="disulfide bond" evidence="4">
    <location>
        <begin position="1322"/>
        <end position="1331"/>
    </location>
</feature>
<accession>A0ABQ7H6Y1</accession>
<keyword evidence="10" id="KW-1185">Reference proteome</keyword>
<dbReference type="InterPro" id="IPR018466">
    <property type="entry name" value="Kre9/Knh1-like_N"/>
</dbReference>
<dbReference type="PROSITE" id="PS50041">
    <property type="entry name" value="C_TYPE_LECTIN_2"/>
    <property type="match status" value="1"/>
</dbReference>
<keyword evidence="4" id="KW-1015">Disulfide bond</keyword>
<name>A0ABQ7H6Y1_DUNSA</name>
<dbReference type="Gene3D" id="2.10.25.10">
    <property type="entry name" value="Laminin"/>
    <property type="match status" value="1"/>
</dbReference>
<evidence type="ECO:0000256" key="5">
    <source>
        <dbReference type="SAM" id="MobiDB-lite"/>
    </source>
</evidence>
<dbReference type="SMART" id="SM00209">
    <property type="entry name" value="TSP1"/>
    <property type="match status" value="2"/>
</dbReference>
<feature type="disulfide bond" evidence="4">
    <location>
        <begin position="1364"/>
        <end position="1373"/>
    </location>
</feature>
<dbReference type="Gene3D" id="2.20.100.10">
    <property type="entry name" value="Thrombospondin type-1 (TSP1) repeat"/>
    <property type="match status" value="2"/>
</dbReference>
<evidence type="ECO:0000259" key="8">
    <source>
        <dbReference type="PROSITE" id="PS50041"/>
    </source>
</evidence>
<feature type="domain" description="EGF-like" evidence="7">
    <location>
        <begin position="1334"/>
        <end position="1374"/>
    </location>
</feature>
<evidence type="ECO:0000256" key="1">
    <source>
        <dbReference type="ARBA" id="ARBA00022581"/>
    </source>
</evidence>
<evidence type="ECO:0000256" key="6">
    <source>
        <dbReference type="SAM" id="SignalP"/>
    </source>
</evidence>
<dbReference type="Pfam" id="PF10342">
    <property type="entry name" value="Kre9_KNH"/>
    <property type="match status" value="1"/>
</dbReference>
<feature type="region of interest" description="Disordered" evidence="5">
    <location>
        <begin position="1759"/>
        <end position="1913"/>
    </location>
</feature>
<feature type="signal peptide" evidence="6">
    <location>
        <begin position="1"/>
        <end position="26"/>
    </location>
</feature>
<dbReference type="InterPro" id="IPR000742">
    <property type="entry name" value="EGF"/>
</dbReference>
<evidence type="ECO:0000256" key="3">
    <source>
        <dbReference type="ARBA" id="ARBA00023180"/>
    </source>
</evidence>
<protein>
    <submittedName>
        <fullName evidence="9">Uncharacterized protein</fullName>
    </submittedName>
</protein>
<dbReference type="PROSITE" id="PS50026">
    <property type="entry name" value="EGF_3"/>
    <property type="match status" value="2"/>
</dbReference>
<evidence type="ECO:0000256" key="2">
    <source>
        <dbReference type="ARBA" id="ARBA00022729"/>
    </source>
</evidence>
<keyword evidence="3" id="KW-0325">Glycoprotein</keyword>
<dbReference type="Gene3D" id="3.10.100.10">
    <property type="entry name" value="Mannose-Binding Protein A, subunit A"/>
    <property type="match status" value="1"/>
</dbReference>
<feature type="compositionally biased region" description="Pro residues" evidence="5">
    <location>
        <begin position="1763"/>
        <end position="1809"/>
    </location>
</feature>
<dbReference type="InterPro" id="IPR000884">
    <property type="entry name" value="TSP1_rpt"/>
</dbReference>
<feature type="compositionally biased region" description="Pro residues" evidence="5">
    <location>
        <begin position="1819"/>
        <end position="1830"/>
    </location>
</feature>
<evidence type="ECO:0000313" key="10">
    <source>
        <dbReference type="Proteomes" id="UP000815325"/>
    </source>
</evidence>
<feature type="chain" id="PRO_5045030053" evidence="6">
    <location>
        <begin position="27"/>
        <end position="1913"/>
    </location>
</feature>
<dbReference type="InterPro" id="IPR001304">
    <property type="entry name" value="C-type_lectin-like"/>
</dbReference>
<proteinExistence type="predicted"/>
<keyword evidence="2 6" id="KW-0732">Signal</keyword>